<name>A0A9P0G298_9CUCU</name>
<evidence type="ECO:0000313" key="2">
    <source>
        <dbReference type="Proteomes" id="UP001153636"/>
    </source>
</evidence>
<evidence type="ECO:0008006" key="3">
    <source>
        <dbReference type="Google" id="ProtNLM"/>
    </source>
</evidence>
<dbReference type="Gene3D" id="3.30.420.10">
    <property type="entry name" value="Ribonuclease H-like superfamily/Ribonuclease H"/>
    <property type="match status" value="1"/>
</dbReference>
<gene>
    <name evidence="1" type="ORF">PSYICH_LOCUS936</name>
</gene>
<keyword evidence="2" id="KW-1185">Reference proteome</keyword>
<dbReference type="InterPro" id="IPR036397">
    <property type="entry name" value="RNaseH_sf"/>
</dbReference>
<protein>
    <recommendedName>
        <fullName evidence="3">Transposase</fullName>
    </recommendedName>
</protein>
<dbReference type="OrthoDB" id="25402at2759"/>
<dbReference type="EMBL" id="OV651813">
    <property type="protein sequence ID" value="CAH1099169.1"/>
    <property type="molecule type" value="Genomic_DNA"/>
</dbReference>
<dbReference type="AlphaFoldDB" id="A0A9P0G298"/>
<dbReference type="GO" id="GO:0003676">
    <property type="term" value="F:nucleic acid binding"/>
    <property type="evidence" value="ECO:0007669"/>
    <property type="project" value="InterPro"/>
</dbReference>
<dbReference type="Proteomes" id="UP001153636">
    <property type="component" value="Chromosome 1"/>
</dbReference>
<accession>A0A9P0G298</accession>
<evidence type="ECO:0000313" key="1">
    <source>
        <dbReference type="EMBL" id="CAH1099169.1"/>
    </source>
</evidence>
<sequence>MFWGVIMLRAKTPLLPLQQTLTVARYVDLVLEPIFRRWTAAIGDNFIFMYDNASTHSSKVARECLETKGVTVLD</sequence>
<organism evidence="1 2">
    <name type="scientific">Psylliodes chrysocephalus</name>
    <dbReference type="NCBI Taxonomy" id="3402493"/>
    <lineage>
        <taxon>Eukaryota</taxon>
        <taxon>Metazoa</taxon>
        <taxon>Ecdysozoa</taxon>
        <taxon>Arthropoda</taxon>
        <taxon>Hexapoda</taxon>
        <taxon>Insecta</taxon>
        <taxon>Pterygota</taxon>
        <taxon>Neoptera</taxon>
        <taxon>Endopterygota</taxon>
        <taxon>Coleoptera</taxon>
        <taxon>Polyphaga</taxon>
        <taxon>Cucujiformia</taxon>
        <taxon>Chrysomeloidea</taxon>
        <taxon>Chrysomelidae</taxon>
        <taxon>Galerucinae</taxon>
        <taxon>Alticini</taxon>
        <taxon>Psylliodes</taxon>
    </lineage>
</organism>
<proteinExistence type="predicted"/>
<reference evidence="1" key="1">
    <citation type="submission" date="2022-01" db="EMBL/GenBank/DDBJ databases">
        <authorList>
            <person name="King R."/>
        </authorList>
    </citation>
    <scope>NUCLEOTIDE SEQUENCE</scope>
</reference>